<dbReference type="KEGG" id="naj:B1756_13890"/>
<dbReference type="InterPro" id="IPR006311">
    <property type="entry name" value="TAT_signal"/>
</dbReference>
<organism evidence="1 2">
    <name type="scientific">Natrarchaeobaculum aegyptiacum</name>
    <dbReference type="NCBI Taxonomy" id="745377"/>
    <lineage>
        <taxon>Archaea</taxon>
        <taxon>Methanobacteriati</taxon>
        <taxon>Methanobacteriota</taxon>
        <taxon>Stenosarchaea group</taxon>
        <taxon>Halobacteria</taxon>
        <taxon>Halobacteriales</taxon>
        <taxon>Natrialbaceae</taxon>
        <taxon>Natrarchaeobaculum</taxon>
    </lineage>
</organism>
<reference evidence="2" key="1">
    <citation type="submission" date="2017-02" db="EMBL/GenBank/DDBJ databases">
        <title>Natronthermophilus aegyptiacus gen. nov.,sp. nov., an aerobic, extremely halophilic alkalithermophilic archaeon isolated from the athalassohaline Wadi An Natrun, Egypt.</title>
        <authorList>
            <person name="Zhao B."/>
        </authorList>
    </citation>
    <scope>NUCLEOTIDE SEQUENCE [LARGE SCALE GENOMIC DNA]</scope>
    <source>
        <strain evidence="2">JW/NM-HA 15</strain>
    </source>
</reference>
<dbReference type="EMBL" id="CP019893">
    <property type="protein sequence ID" value="ARS90713.1"/>
    <property type="molecule type" value="Genomic_DNA"/>
</dbReference>
<dbReference type="PROSITE" id="PS51318">
    <property type="entry name" value="TAT"/>
    <property type="match status" value="1"/>
</dbReference>
<dbReference type="OrthoDB" id="205201at2157"/>
<dbReference type="Proteomes" id="UP000250088">
    <property type="component" value="Chromosome"/>
</dbReference>
<sequence>MDGPHKPHSTPATDTTRRTVLGGIAATTALSLGATASAVAEDGDDPATLEAPTPETIVDWLPATVDGDGLVVAVEDHEALQTADHPHERWVNVAPFDAEPEDVSVVATVTRIVEDEDDDHPAHERPLRIVVGDLPIDDGETVEHEDGLTYERYEVENEHGDETVVAADVGDAVAIADDESTLEAVLEAAAGDGNRLLEGNDEVATLYQRYDDADSLRVHLAGEGTLPLMWPDEEEPELESLVTTETVLDPDTIEVTYAVTFADEAAVTDELVEQIEGDFAYMPTREEPSADVDGRTVTMTVERDLEAERAATEHDSPGSLRVADREIDPDADVVELEVGRGDPTPAEDLELEVNDEEYDRDVWADGQGTIEEGDTIVLRMDDVEPNTSLMLRHDHEMGSSGSGTSILHRFQFAFDYDHDEGTLSVEYDDEFPLDGDRVSLAVYDESPFGEFDEDTGERLTPDPVAVEEPWTGEMLEPGVEATLEDVAPGDEVLVGWDGSSHDDSIGRHAIDPPGTVEFDYDYAADSLSITLEVEGSQPADVYELLVEDAPAEVQFADEEATIDGQVTVTLEAVDVGSSVAVVWGDDEVRVGWTRASPGVDLEYDDGTVEHVGGDEIPSSAVEVQVWSDGHEEFPLDDRVDGAFEEGDSFEVDLGEAGHVALEYEDVGNVGAAFPDR</sequence>
<evidence type="ECO:0000313" key="1">
    <source>
        <dbReference type="EMBL" id="ARS90713.1"/>
    </source>
</evidence>
<keyword evidence="2" id="KW-1185">Reference proteome</keyword>
<dbReference type="AlphaFoldDB" id="A0A2Z2HVB3"/>
<evidence type="ECO:0000313" key="2">
    <source>
        <dbReference type="Proteomes" id="UP000250088"/>
    </source>
</evidence>
<dbReference type="GeneID" id="32895188"/>
<proteinExistence type="predicted"/>
<accession>A0A2Z2HVB3</accession>
<gene>
    <name evidence="1" type="ORF">B1756_13890</name>
</gene>
<protein>
    <submittedName>
        <fullName evidence="1">Uncharacterized protein</fullName>
    </submittedName>
</protein>
<name>A0A2Z2HVB3_9EURY</name>
<dbReference type="RefSeq" id="WP_086889083.1">
    <property type="nucleotide sequence ID" value="NZ_CP019893.1"/>
</dbReference>